<dbReference type="AlphaFoldDB" id="A0A9D5K9N7"/>
<evidence type="ECO:0000313" key="2">
    <source>
        <dbReference type="Proteomes" id="UP000630660"/>
    </source>
</evidence>
<sequence length="152" mass="17004">MKSWLSILLLIGIMLPLRAARRKKVYPMMMGPKVSVGLFEGDESIYPLNVSGDMLLNLYKNYYWLRTDPVSLLINDSGDRFSINTGAPFDFVFMAHYDEWRPYGFGGIEIDVTSENENTITLAGGDFGGGISYEVSKGLHLFAEGGLDVEYL</sequence>
<feature type="non-terminal residue" evidence="1">
    <location>
        <position position="152"/>
    </location>
</feature>
<proteinExistence type="predicted"/>
<dbReference type="EMBL" id="WJKJ01000189">
    <property type="protein sequence ID" value="MBD3364719.1"/>
    <property type="molecule type" value="Genomic_DNA"/>
</dbReference>
<reference evidence="1" key="1">
    <citation type="submission" date="2019-11" db="EMBL/GenBank/DDBJ databases">
        <title>Microbial mats filling the niche in hypersaline microbial mats.</title>
        <authorList>
            <person name="Wong H.L."/>
            <person name="Macleod F.I."/>
            <person name="White R.A. III"/>
            <person name="Burns B.P."/>
        </authorList>
    </citation>
    <scope>NUCLEOTIDE SEQUENCE</scope>
    <source>
        <strain evidence="1">Bin_327</strain>
    </source>
</reference>
<comment type="caution">
    <text evidence="1">The sequence shown here is derived from an EMBL/GenBank/DDBJ whole genome shotgun (WGS) entry which is preliminary data.</text>
</comment>
<dbReference type="Proteomes" id="UP000630660">
    <property type="component" value="Unassembled WGS sequence"/>
</dbReference>
<gene>
    <name evidence="1" type="ORF">GF359_05840</name>
</gene>
<evidence type="ECO:0000313" key="1">
    <source>
        <dbReference type="EMBL" id="MBD3364719.1"/>
    </source>
</evidence>
<name>A0A9D5K9N7_UNCW3</name>
<accession>A0A9D5K9N7</accession>
<protein>
    <submittedName>
        <fullName evidence="1">Uncharacterized protein</fullName>
    </submittedName>
</protein>
<organism evidence="1 2">
    <name type="scientific">candidate division WOR-3 bacterium</name>
    <dbReference type="NCBI Taxonomy" id="2052148"/>
    <lineage>
        <taxon>Bacteria</taxon>
        <taxon>Bacteria division WOR-3</taxon>
    </lineage>
</organism>